<dbReference type="OrthoDB" id="982587at2"/>
<dbReference type="Proteomes" id="UP000198393">
    <property type="component" value="Unassembled WGS sequence"/>
</dbReference>
<accession>A0A239HPV8</accession>
<keyword evidence="3" id="KW-1185">Reference proteome</keyword>
<feature type="domain" description="Transcription regulator PadR N-terminal" evidence="1">
    <location>
        <begin position="16"/>
        <end position="89"/>
    </location>
</feature>
<dbReference type="AlphaFoldDB" id="A0A239HPV8"/>
<dbReference type="InterPro" id="IPR036388">
    <property type="entry name" value="WH-like_DNA-bd_sf"/>
</dbReference>
<evidence type="ECO:0000313" key="2">
    <source>
        <dbReference type="EMBL" id="SNS83300.1"/>
    </source>
</evidence>
<dbReference type="Gene3D" id="1.10.10.10">
    <property type="entry name" value="Winged helix-like DNA-binding domain superfamily/Winged helix DNA-binding domain"/>
    <property type="match status" value="1"/>
</dbReference>
<gene>
    <name evidence="2" type="ORF">SAMN05421640_1432</name>
</gene>
<dbReference type="InterPro" id="IPR052509">
    <property type="entry name" value="Metal_resp_DNA-bind_regulator"/>
</dbReference>
<sequence length="112" mass="12690">MKGTNLGEFEELLLLVVLILQEEAYMLRIKDEIKNQVDRSISMGALHTTLARLEQKDFLKSEMGGATNERGGRRKRIYELTADGKAALNEVKEMRASLWNQVPAVDLKFSHA</sequence>
<dbReference type="RefSeq" id="WP_089356169.1">
    <property type="nucleotide sequence ID" value="NZ_FZPD01000002.1"/>
</dbReference>
<dbReference type="PANTHER" id="PTHR33169:SF14">
    <property type="entry name" value="TRANSCRIPTIONAL REGULATOR RV3488"/>
    <property type="match status" value="1"/>
</dbReference>
<dbReference type="PANTHER" id="PTHR33169">
    <property type="entry name" value="PADR-FAMILY TRANSCRIPTIONAL REGULATOR"/>
    <property type="match status" value="1"/>
</dbReference>
<dbReference type="InterPro" id="IPR005149">
    <property type="entry name" value="Tscrpt_reg_PadR_N"/>
</dbReference>
<dbReference type="SUPFAM" id="SSF46785">
    <property type="entry name" value="Winged helix' DNA-binding domain"/>
    <property type="match status" value="1"/>
</dbReference>
<evidence type="ECO:0000313" key="3">
    <source>
        <dbReference type="Proteomes" id="UP000198393"/>
    </source>
</evidence>
<evidence type="ECO:0000259" key="1">
    <source>
        <dbReference type="Pfam" id="PF03551"/>
    </source>
</evidence>
<dbReference type="EMBL" id="FZPD01000002">
    <property type="protein sequence ID" value="SNS83300.1"/>
    <property type="molecule type" value="Genomic_DNA"/>
</dbReference>
<dbReference type="InterPro" id="IPR036390">
    <property type="entry name" value="WH_DNA-bd_sf"/>
</dbReference>
<name>A0A239HPV8_EKHLU</name>
<protein>
    <submittedName>
        <fullName evidence="2">Transcriptional regulator PadR-like family protein</fullName>
    </submittedName>
</protein>
<reference evidence="2 3" key="1">
    <citation type="submission" date="2017-06" db="EMBL/GenBank/DDBJ databases">
        <authorList>
            <person name="Kim H.J."/>
            <person name="Triplett B.A."/>
        </authorList>
    </citation>
    <scope>NUCLEOTIDE SEQUENCE [LARGE SCALE GENOMIC DNA]</scope>
    <source>
        <strain evidence="2 3">DSM 19307</strain>
    </source>
</reference>
<proteinExistence type="predicted"/>
<organism evidence="2 3">
    <name type="scientific">Ekhidna lutea</name>
    <dbReference type="NCBI Taxonomy" id="447679"/>
    <lineage>
        <taxon>Bacteria</taxon>
        <taxon>Pseudomonadati</taxon>
        <taxon>Bacteroidota</taxon>
        <taxon>Cytophagia</taxon>
        <taxon>Cytophagales</taxon>
        <taxon>Reichenbachiellaceae</taxon>
        <taxon>Ekhidna</taxon>
    </lineage>
</organism>
<dbReference type="Pfam" id="PF03551">
    <property type="entry name" value="PadR"/>
    <property type="match status" value="1"/>
</dbReference>